<feature type="signal peptide" evidence="1">
    <location>
        <begin position="1"/>
        <end position="16"/>
    </location>
</feature>
<evidence type="ECO:0000313" key="3">
    <source>
        <dbReference type="EMBL" id="KAJ8610382.1"/>
    </source>
</evidence>
<keyword evidence="1" id="KW-0732">Signal</keyword>
<dbReference type="InterPro" id="IPR030392">
    <property type="entry name" value="S74_ICA"/>
</dbReference>
<sequence>MTCWSIALLAVVASEAATTTGHGYLSITNEATTDVSIAVTGIASQVDTAGNVVSATNSYTSDRRWKQNITNLTYGAATVAQLRSVEFEWADSHPSAGSGKQIGFVAQEVELVVPEIVRTDTKGYKSIMYDRFAVISVKAIQELQSTIENQEADIGRLRAIAATFEARLTTVEAQLAAQNT</sequence>
<feature type="domain" description="Peptidase S74" evidence="2">
    <location>
        <begin position="61"/>
        <end position="154"/>
    </location>
</feature>
<dbReference type="PROSITE" id="PS51688">
    <property type="entry name" value="ICA"/>
    <property type="match status" value="1"/>
</dbReference>
<organism evidence="3 4">
    <name type="scientific">Chrysophaeum taylorii</name>
    <dbReference type="NCBI Taxonomy" id="2483200"/>
    <lineage>
        <taxon>Eukaryota</taxon>
        <taxon>Sar</taxon>
        <taxon>Stramenopiles</taxon>
        <taxon>Ochrophyta</taxon>
        <taxon>Pelagophyceae</taxon>
        <taxon>Pelagomonadales</taxon>
        <taxon>Pelagomonadaceae</taxon>
        <taxon>Chrysophaeum</taxon>
    </lineage>
</organism>
<protein>
    <recommendedName>
        <fullName evidence="2">Peptidase S74 domain-containing protein</fullName>
    </recommendedName>
</protein>
<dbReference type="AlphaFoldDB" id="A0AAD7UL48"/>
<feature type="chain" id="PRO_5042281158" description="Peptidase S74 domain-containing protein" evidence="1">
    <location>
        <begin position="17"/>
        <end position="180"/>
    </location>
</feature>
<gene>
    <name evidence="3" type="ORF">CTAYLR_003890</name>
</gene>
<dbReference type="EMBL" id="JAQMWT010000109">
    <property type="protein sequence ID" value="KAJ8610382.1"/>
    <property type="molecule type" value="Genomic_DNA"/>
</dbReference>
<keyword evidence="4" id="KW-1185">Reference proteome</keyword>
<evidence type="ECO:0000313" key="4">
    <source>
        <dbReference type="Proteomes" id="UP001230188"/>
    </source>
</evidence>
<evidence type="ECO:0000256" key="1">
    <source>
        <dbReference type="SAM" id="SignalP"/>
    </source>
</evidence>
<dbReference type="Proteomes" id="UP001230188">
    <property type="component" value="Unassembled WGS sequence"/>
</dbReference>
<proteinExistence type="predicted"/>
<reference evidence="3" key="1">
    <citation type="submission" date="2023-01" db="EMBL/GenBank/DDBJ databases">
        <title>Metagenome sequencing of chrysophaentin producing Chrysophaeum taylorii.</title>
        <authorList>
            <person name="Davison J."/>
            <person name="Bewley C."/>
        </authorList>
    </citation>
    <scope>NUCLEOTIDE SEQUENCE</scope>
    <source>
        <strain evidence="3">NIES-1699</strain>
    </source>
</reference>
<accession>A0AAD7UL48</accession>
<name>A0AAD7UL48_9STRA</name>
<evidence type="ECO:0000259" key="2">
    <source>
        <dbReference type="PROSITE" id="PS51688"/>
    </source>
</evidence>
<comment type="caution">
    <text evidence="3">The sequence shown here is derived from an EMBL/GenBank/DDBJ whole genome shotgun (WGS) entry which is preliminary data.</text>
</comment>
<dbReference type="Pfam" id="PF13884">
    <property type="entry name" value="Peptidase_S74"/>
    <property type="match status" value="1"/>
</dbReference>